<dbReference type="AlphaFoldDB" id="A0A0C2CYK8"/>
<reference evidence="2 3" key="1">
    <citation type="submission" date="2014-12" db="EMBL/GenBank/DDBJ databases">
        <title>Genome assembly of Enhygromyxa salina DSM 15201.</title>
        <authorList>
            <person name="Sharma G."/>
            <person name="Subramanian S."/>
        </authorList>
    </citation>
    <scope>NUCLEOTIDE SEQUENCE [LARGE SCALE GENOMIC DNA]</scope>
    <source>
        <strain evidence="2 3">DSM 15201</strain>
    </source>
</reference>
<name>A0A0C2CYK8_9BACT</name>
<accession>A0A0C2CYK8</accession>
<dbReference type="Proteomes" id="UP000031599">
    <property type="component" value="Unassembled WGS sequence"/>
</dbReference>
<organism evidence="2 3">
    <name type="scientific">Enhygromyxa salina</name>
    <dbReference type="NCBI Taxonomy" id="215803"/>
    <lineage>
        <taxon>Bacteria</taxon>
        <taxon>Pseudomonadati</taxon>
        <taxon>Myxococcota</taxon>
        <taxon>Polyangia</taxon>
        <taxon>Nannocystales</taxon>
        <taxon>Nannocystaceae</taxon>
        <taxon>Enhygromyxa</taxon>
    </lineage>
</organism>
<comment type="caution">
    <text evidence="2">The sequence shown here is derived from an EMBL/GenBank/DDBJ whole genome shotgun (WGS) entry which is preliminary data.</text>
</comment>
<evidence type="ECO:0000313" key="2">
    <source>
        <dbReference type="EMBL" id="KIG12947.1"/>
    </source>
</evidence>
<dbReference type="EMBL" id="JMCC02000113">
    <property type="protein sequence ID" value="KIG12947.1"/>
    <property type="molecule type" value="Genomic_DNA"/>
</dbReference>
<sequence>MLGCQRQRAALGDDPIDQVCLVPNQALRARLGPTMSSRGLSKAPSLRRRSPLRSPQTLACRLVLAQNHSAFPIQRLIWA</sequence>
<proteinExistence type="predicted"/>
<evidence type="ECO:0000256" key="1">
    <source>
        <dbReference type="SAM" id="MobiDB-lite"/>
    </source>
</evidence>
<feature type="region of interest" description="Disordered" evidence="1">
    <location>
        <begin position="32"/>
        <end position="52"/>
    </location>
</feature>
<evidence type="ECO:0000313" key="3">
    <source>
        <dbReference type="Proteomes" id="UP000031599"/>
    </source>
</evidence>
<gene>
    <name evidence="2" type="ORF">DB30_00903</name>
</gene>
<protein>
    <submittedName>
        <fullName evidence="2">Uncharacterized protein</fullName>
    </submittedName>
</protein>